<accession>A0A833EAC9</accession>
<dbReference type="Pfam" id="PF00702">
    <property type="entry name" value="Hydrolase"/>
    <property type="match status" value="1"/>
</dbReference>
<dbReference type="PANTHER" id="PTHR43434:SF1">
    <property type="entry name" value="PHOSPHOGLYCOLATE PHOSPHATASE"/>
    <property type="match status" value="1"/>
</dbReference>
<gene>
    <name evidence="1" type="ORF">EYH45_07515</name>
</gene>
<dbReference type="Gene3D" id="3.40.50.1000">
    <property type="entry name" value="HAD superfamily/HAD-like"/>
    <property type="match status" value="1"/>
</dbReference>
<evidence type="ECO:0000313" key="2">
    <source>
        <dbReference type="Proteomes" id="UP000608579"/>
    </source>
</evidence>
<keyword evidence="1" id="KW-0378">Hydrolase</keyword>
<sequence length="388" mass="44308">MSRFGEYLEIRTSKGLSYVRFSSMEKINTAEGIVFDCDGVLIDARPSYDEALKNTVKELVRILIGIEINPNSIPSETIYTIRNTGGFNNDYNTVHLLTTWICLHAPEENLEKLKKRISNNFDLTTLLNTKPNTEIKLTEYEVTTLMKKLEEGIRKYENTGAGYEEIEKNLFRELLNSYEKRSRYLKVLLDALRYPSFYGEGLLVTIFDEMYFGSDNIREVRRRGPFFNFRGMIENEKLMVDSSTLREFKRMFGRMGLATGRGSWETYKTLGDLISYFDRGACVFIADKISQLTGGDLVMYEKPSPYALLESVRNLGVDGNTVIYVGDSVADLLMWKKAREQVGDLLFVGVYGGINETDRLFCFIEGGADVVIPDVTELIKLVNFLRGD</sequence>
<dbReference type="InterPro" id="IPR023214">
    <property type="entry name" value="HAD_sf"/>
</dbReference>
<dbReference type="EMBL" id="DQVM01000148">
    <property type="protein sequence ID" value="HIQ30392.1"/>
    <property type="molecule type" value="Genomic_DNA"/>
</dbReference>
<proteinExistence type="predicted"/>
<dbReference type="GO" id="GO:0006281">
    <property type="term" value="P:DNA repair"/>
    <property type="evidence" value="ECO:0007669"/>
    <property type="project" value="TreeGrafter"/>
</dbReference>
<dbReference type="InterPro" id="IPR050155">
    <property type="entry name" value="HAD-like_hydrolase_sf"/>
</dbReference>
<comment type="caution">
    <text evidence="1">The sequence shown here is derived from an EMBL/GenBank/DDBJ whole genome shotgun (WGS) entry which is preliminary data.</text>
</comment>
<reference evidence="1" key="1">
    <citation type="journal article" date="2020" name="ISME J.">
        <title>Gammaproteobacteria mediating utilization of methyl-, sulfur- and petroleum organic compounds in deep ocean hydrothermal plumes.</title>
        <authorList>
            <person name="Zhou Z."/>
            <person name="Liu Y."/>
            <person name="Pan J."/>
            <person name="Cron B.R."/>
            <person name="Toner B.M."/>
            <person name="Anantharaman K."/>
            <person name="Breier J.A."/>
            <person name="Dick G.J."/>
            <person name="Li M."/>
        </authorList>
    </citation>
    <scope>NUCLEOTIDE SEQUENCE</scope>
    <source>
        <strain evidence="1">SZUA-1515</strain>
    </source>
</reference>
<dbReference type="GO" id="GO:0008967">
    <property type="term" value="F:phosphoglycolate phosphatase activity"/>
    <property type="evidence" value="ECO:0007669"/>
    <property type="project" value="TreeGrafter"/>
</dbReference>
<dbReference type="CDD" id="cd01427">
    <property type="entry name" value="HAD_like"/>
    <property type="match status" value="1"/>
</dbReference>
<dbReference type="Proteomes" id="UP000608579">
    <property type="component" value="Unassembled WGS sequence"/>
</dbReference>
<dbReference type="AlphaFoldDB" id="A0A833EAC9"/>
<dbReference type="PANTHER" id="PTHR43434">
    <property type="entry name" value="PHOSPHOGLYCOLATE PHOSPHATASE"/>
    <property type="match status" value="1"/>
</dbReference>
<organism evidence="1 2">
    <name type="scientific">Caldiarchaeum subterraneum</name>
    <dbReference type="NCBI Taxonomy" id="311458"/>
    <lineage>
        <taxon>Archaea</taxon>
        <taxon>Nitrososphaerota</taxon>
        <taxon>Candidatus Caldarchaeales</taxon>
        <taxon>Candidatus Caldarchaeaceae</taxon>
        <taxon>Candidatus Caldarchaeum</taxon>
    </lineage>
</organism>
<name>A0A833EAC9_CALS0</name>
<evidence type="ECO:0000313" key="1">
    <source>
        <dbReference type="EMBL" id="HIQ30392.1"/>
    </source>
</evidence>
<dbReference type="InterPro" id="IPR036412">
    <property type="entry name" value="HAD-like_sf"/>
</dbReference>
<protein>
    <submittedName>
        <fullName evidence="1">HAD family hydrolase</fullName>
    </submittedName>
</protein>
<dbReference type="SUPFAM" id="SSF56784">
    <property type="entry name" value="HAD-like"/>
    <property type="match status" value="1"/>
</dbReference>